<gene>
    <name evidence="2" type="ORF">GCM10009864_52710</name>
</gene>
<comment type="caution">
    <text evidence="2">The sequence shown here is derived from an EMBL/GenBank/DDBJ whole genome shotgun (WGS) entry which is preliminary data.</text>
</comment>
<sequence>MAINYNGVDDVMHRTVSLFLPLLRLLLPAAGRHRTPGTPPPSPPAPPHAAPQSAIVPLRPAARLPVLLRGADVPLVRPYVLTEAERAERRLRRGRRRALWLAVHGVDVEPRRIHGVAVAA</sequence>
<accession>A0ABP6EUC5</accession>
<dbReference type="Proteomes" id="UP001500994">
    <property type="component" value="Unassembled WGS sequence"/>
</dbReference>
<dbReference type="EMBL" id="BAAARK010000019">
    <property type="protein sequence ID" value="GAA2674976.1"/>
    <property type="molecule type" value="Genomic_DNA"/>
</dbReference>
<protein>
    <submittedName>
        <fullName evidence="2">Uncharacterized protein</fullName>
    </submittedName>
</protein>
<evidence type="ECO:0000256" key="1">
    <source>
        <dbReference type="SAM" id="MobiDB-lite"/>
    </source>
</evidence>
<evidence type="ECO:0000313" key="2">
    <source>
        <dbReference type="EMBL" id="GAA2674976.1"/>
    </source>
</evidence>
<feature type="compositionally biased region" description="Pro residues" evidence="1">
    <location>
        <begin position="37"/>
        <end position="49"/>
    </location>
</feature>
<feature type="region of interest" description="Disordered" evidence="1">
    <location>
        <begin position="31"/>
        <end position="52"/>
    </location>
</feature>
<name>A0ABP6EUC5_9ACTN</name>
<organism evidence="2 3">
    <name type="scientific">Streptomyces lunalinharesii</name>
    <dbReference type="NCBI Taxonomy" id="333384"/>
    <lineage>
        <taxon>Bacteria</taxon>
        <taxon>Bacillati</taxon>
        <taxon>Actinomycetota</taxon>
        <taxon>Actinomycetes</taxon>
        <taxon>Kitasatosporales</taxon>
        <taxon>Streptomycetaceae</taxon>
        <taxon>Streptomyces</taxon>
    </lineage>
</organism>
<reference evidence="3" key="1">
    <citation type="journal article" date="2019" name="Int. J. Syst. Evol. Microbiol.">
        <title>The Global Catalogue of Microorganisms (GCM) 10K type strain sequencing project: providing services to taxonomists for standard genome sequencing and annotation.</title>
        <authorList>
            <consortium name="The Broad Institute Genomics Platform"/>
            <consortium name="The Broad Institute Genome Sequencing Center for Infectious Disease"/>
            <person name="Wu L."/>
            <person name="Ma J."/>
        </authorList>
    </citation>
    <scope>NUCLEOTIDE SEQUENCE [LARGE SCALE GENOMIC DNA]</scope>
    <source>
        <strain evidence="3">JCM 16374</strain>
    </source>
</reference>
<keyword evidence="3" id="KW-1185">Reference proteome</keyword>
<proteinExistence type="predicted"/>
<evidence type="ECO:0000313" key="3">
    <source>
        <dbReference type="Proteomes" id="UP001500994"/>
    </source>
</evidence>